<dbReference type="CDD" id="cd01285">
    <property type="entry name" value="nucleoside_deaminase"/>
    <property type="match status" value="1"/>
</dbReference>
<evidence type="ECO:0000259" key="3">
    <source>
        <dbReference type="PROSITE" id="PS51747"/>
    </source>
</evidence>
<keyword evidence="1" id="KW-0479">Metal-binding</keyword>
<evidence type="ECO:0000313" key="5">
    <source>
        <dbReference type="Proteomes" id="UP000028839"/>
    </source>
</evidence>
<dbReference type="InterPro" id="IPR016193">
    <property type="entry name" value="Cytidine_deaminase-like"/>
</dbReference>
<dbReference type="PROSITE" id="PS51747">
    <property type="entry name" value="CYT_DCMP_DEAMINASES_2"/>
    <property type="match status" value="1"/>
</dbReference>
<dbReference type="HOGENOM" id="CLU_025810_5_2_6"/>
<dbReference type="InterPro" id="IPR016192">
    <property type="entry name" value="APOBEC/CMP_deaminase_Zn-bd"/>
</dbReference>
<name>A0A0E2ZNJ8_9GAMM</name>
<evidence type="ECO:0000313" key="4">
    <source>
        <dbReference type="EMBL" id="KFI19957.1"/>
    </source>
</evidence>
<dbReference type="SUPFAM" id="SSF53927">
    <property type="entry name" value="Cytidine deaminase-like"/>
    <property type="match status" value="1"/>
</dbReference>
<evidence type="ECO:0000256" key="1">
    <source>
        <dbReference type="ARBA" id="ARBA00022723"/>
    </source>
</evidence>
<dbReference type="InterPro" id="IPR002125">
    <property type="entry name" value="CMP_dCMP_dom"/>
</dbReference>
<dbReference type="AlphaFoldDB" id="A0A0E2ZNJ8"/>
<dbReference type="Gene3D" id="3.40.140.10">
    <property type="entry name" value="Cytidine Deaminase, domain 2"/>
    <property type="match status" value="1"/>
</dbReference>
<dbReference type="OrthoDB" id="9802676at2"/>
<dbReference type="EMBL" id="JPGN01000034">
    <property type="protein sequence ID" value="KFI19957.1"/>
    <property type="molecule type" value="Genomic_DNA"/>
</dbReference>
<organism evidence="4 5">
    <name type="scientific">Nitrosococcus oceani C-27</name>
    <dbReference type="NCBI Taxonomy" id="314279"/>
    <lineage>
        <taxon>Bacteria</taxon>
        <taxon>Pseudomonadati</taxon>
        <taxon>Pseudomonadota</taxon>
        <taxon>Gammaproteobacteria</taxon>
        <taxon>Chromatiales</taxon>
        <taxon>Chromatiaceae</taxon>
        <taxon>Nitrosococcus</taxon>
    </lineage>
</organism>
<reference evidence="4 5" key="1">
    <citation type="submission" date="2014-07" db="EMBL/GenBank/DDBJ databases">
        <title>Comparative analysis of Nitrosococcus oceani genome inventories of strains from Pacific and Atlantic gyres.</title>
        <authorList>
            <person name="Lim C.K."/>
            <person name="Wang L."/>
            <person name="Sayavedra-Soto L.A."/>
            <person name="Klotz M.G."/>
        </authorList>
    </citation>
    <scope>NUCLEOTIDE SEQUENCE [LARGE SCALE GENOMIC DNA]</scope>
    <source>
        <strain evidence="4 5">C-27</strain>
    </source>
</reference>
<proteinExistence type="predicted"/>
<dbReference type="GO" id="GO:0047974">
    <property type="term" value="F:guanosine deaminase activity"/>
    <property type="evidence" value="ECO:0007669"/>
    <property type="project" value="TreeGrafter"/>
</dbReference>
<evidence type="ECO:0000256" key="2">
    <source>
        <dbReference type="ARBA" id="ARBA00022833"/>
    </source>
</evidence>
<dbReference type="GO" id="GO:0006152">
    <property type="term" value="P:purine nucleoside catabolic process"/>
    <property type="evidence" value="ECO:0007669"/>
    <property type="project" value="TreeGrafter"/>
</dbReference>
<dbReference type="Proteomes" id="UP000028839">
    <property type="component" value="Unassembled WGS sequence"/>
</dbReference>
<dbReference type="PANTHER" id="PTHR11079:SF161">
    <property type="entry name" value="CMP_DCMP-TYPE DEAMINASE DOMAIN-CONTAINING PROTEIN"/>
    <property type="match status" value="1"/>
</dbReference>
<dbReference type="Pfam" id="PF00383">
    <property type="entry name" value="dCMP_cyt_deam_1"/>
    <property type="match status" value="1"/>
</dbReference>
<sequence length="190" mass="21104">MTVSVASFGLVGLGVISLAGEGRATEIEKPFNRERATQWMRRAIELSRKAMELGDGFPFGSVIAKEGEIVGEGWNRSWVNRDPSAHAEIEAIRDACKRLDTLSLEGCDVYASAQPCPMCIAAIYWAGADRIFFGNNDRDIAALDPNLDATFIYQALTKPAERRPVTERELLREEAMEVFRDYAAIKKQST</sequence>
<accession>A0A0E2ZNJ8</accession>
<dbReference type="GO" id="GO:0008270">
    <property type="term" value="F:zinc ion binding"/>
    <property type="evidence" value="ECO:0007669"/>
    <property type="project" value="InterPro"/>
</dbReference>
<gene>
    <name evidence="4" type="ORF">IB75_06070</name>
</gene>
<comment type="caution">
    <text evidence="4">The sequence shown here is derived from an EMBL/GenBank/DDBJ whole genome shotgun (WGS) entry which is preliminary data.</text>
</comment>
<dbReference type="PROSITE" id="PS00903">
    <property type="entry name" value="CYT_DCMP_DEAMINASES_1"/>
    <property type="match status" value="1"/>
</dbReference>
<dbReference type="PANTHER" id="PTHR11079">
    <property type="entry name" value="CYTOSINE DEAMINASE FAMILY MEMBER"/>
    <property type="match status" value="1"/>
</dbReference>
<protein>
    <submittedName>
        <fullName evidence="4">Cytidine deaminase</fullName>
    </submittedName>
</protein>
<feature type="domain" description="CMP/dCMP-type deaminase" evidence="3">
    <location>
        <begin position="34"/>
        <end position="146"/>
    </location>
</feature>
<keyword evidence="2" id="KW-0862">Zinc</keyword>